<comment type="similarity">
    <text evidence="2 5">Belongs to the glucose-6-phosphate 1-epimerase family.</text>
</comment>
<dbReference type="InParanoid" id="T0QV69"/>
<dbReference type="PIRSF" id="PIRSF016020">
    <property type="entry name" value="PHexose_mutarotase"/>
    <property type="match status" value="1"/>
</dbReference>
<evidence type="ECO:0000313" key="7">
    <source>
        <dbReference type="EMBL" id="EQC38556.1"/>
    </source>
</evidence>
<evidence type="ECO:0000256" key="3">
    <source>
        <dbReference type="ARBA" id="ARBA00012083"/>
    </source>
</evidence>
<dbReference type="InterPro" id="IPR014718">
    <property type="entry name" value="GH-type_carb-bd"/>
</dbReference>
<dbReference type="eggNOG" id="KOG1594">
    <property type="taxonomic scope" value="Eukaryota"/>
</dbReference>
<organism evidence="7 8">
    <name type="scientific">Saprolegnia diclina (strain VS20)</name>
    <dbReference type="NCBI Taxonomy" id="1156394"/>
    <lineage>
        <taxon>Eukaryota</taxon>
        <taxon>Sar</taxon>
        <taxon>Stramenopiles</taxon>
        <taxon>Oomycota</taxon>
        <taxon>Saprolegniomycetes</taxon>
        <taxon>Saprolegniales</taxon>
        <taxon>Saprolegniaceae</taxon>
        <taxon>Saprolegnia</taxon>
    </lineage>
</organism>
<dbReference type="InterPro" id="IPR011013">
    <property type="entry name" value="Gal_mutarotase_sf_dom"/>
</dbReference>
<dbReference type="OMA" id="HPNDSHG"/>
<dbReference type="AlphaFoldDB" id="T0QV69"/>
<accession>T0QV69</accession>
<keyword evidence="8" id="KW-1185">Reference proteome</keyword>
<dbReference type="Gene3D" id="2.70.98.10">
    <property type="match status" value="1"/>
</dbReference>
<dbReference type="EC" id="5.1.3.15" evidence="3 5"/>
<dbReference type="RefSeq" id="XP_008608148.1">
    <property type="nucleotide sequence ID" value="XM_008609926.1"/>
</dbReference>
<evidence type="ECO:0000256" key="4">
    <source>
        <dbReference type="ARBA" id="ARBA00023235"/>
    </source>
</evidence>
<proteinExistence type="inferred from homology"/>
<dbReference type="Pfam" id="PF01263">
    <property type="entry name" value="Aldose_epim"/>
    <property type="match status" value="1"/>
</dbReference>
<dbReference type="PANTHER" id="PTHR11122">
    <property type="entry name" value="APOSPORY-ASSOCIATED PROTEIN C-RELATED"/>
    <property type="match status" value="1"/>
</dbReference>
<feature type="active site" evidence="6">
    <location>
        <position position="287"/>
    </location>
</feature>
<comment type="catalytic activity">
    <reaction evidence="1">
        <text>alpha-D-glucose 6-phosphate = beta-D-glucose 6-phosphate</text>
        <dbReference type="Rhea" id="RHEA:16249"/>
        <dbReference type="ChEBI" id="CHEBI:58225"/>
        <dbReference type="ChEBI" id="CHEBI:58247"/>
        <dbReference type="EC" id="5.1.3.15"/>
    </reaction>
</comment>
<dbReference type="PANTHER" id="PTHR11122:SF13">
    <property type="entry name" value="GLUCOSE-6-PHOSPHATE 1-EPIMERASE"/>
    <property type="match status" value="1"/>
</dbReference>
<evidence type="ECO:0000256" key="5">
    <source>
        <dbReference type="PIRNR" id="PIRNR016020"/>
    </source>
</evidence>
<gene>
    <name evidence="7" type="ORF">SDRG_04261</name>
</gene>
<dbReference type="GeneID" id="19944988"/>
<evidence type="ECO:0000256" key="6">
    <source>
        <dbReference type="PIRSR" id="PIRSR016020-1"/>
    </source>
</evidence>
<protein>
    <recommendedName>
        <fullName evidence="3 5">glucose-6-phosphate 1-epimerase</fullName>
        <ecNumber evidence="3 5">5.1.3.15</ecNumber>
    </recommendedName>
</protein>
<dbReference type="OrthoDB" id="1659429at2759"/>
<reference evidence="7 8" key="1">
    <citation type="submission" date="2012-04" db="EMBL/GenBank/DDBJ databases">
        <title>The Genome Sequence of Saprolegnia declina VS20.</title>
        <authorList>
            <consortium name="The Broad Institute Genome Sequencing Platform"/>
            <person name="Russ C."/>
            <person name="Nusbaum C."/>
            <person name="Tyler B."/>
            <person name="van West P."/>
            <person name="Dieguez-Uribeondo J."/>
            <person name="de Bruijn I."/>
            <person name="Tripathy S."/>
            <person name="Jiang R."/>
            <person name="Young S.K."/>
            <person name="Zeng Q."/>
            <person name="Gargeya S."/>
            <person name="Fitzgerald M."/>
            <person name="Haas B."/>
            <person name="Abouelleil A."/>
            <person name="Alvarado L."/>
            <person name="Arachchi H.M."/>
            <person name="Berlin A."/>
            <person name="Chapman S.B."/>
            <person name="Goldberg J."/>
            <person name="Griggs A."/>
            <person name="Gujja S."/>
            <person name="Hansen M."/>
            <person name="Howarth C."/>
            <person name="Imamovic A."/>
            <person name="Larimer J."/>
            <person name="McCowen C."/>
            <person name="Montmayeur A."/>
            <person name="Murphy C."/>
            <person name="Neiman D."/>
            <person name="Pearson M."/>
            <person name="Priest M."/>
            <person name="Roberts A."/>
            <person name="Saif S."/>
            <person name="Shea T."/>
            <person name="Sisk P."/>
            <person name="Sykes S."/>
            <person name="Wortman J."/>
            <person name="Nusbaum C."/>
            <person name="Birren B."/>
        </authorList>
    </citation>
    <scope>NUCLEOTIDE SEQUENCE [LARGE SCALE GENOMIC DNA]</scope>
    <source>
        <strain evidence="7 8">VS20</strain>
    </source>
</reference>
<dbReference type="GO" id="GO:0047938">
    <property type="term" value="F:glucose-6-phosphate 1-epimerase activity"/>
    <property type="evidence" value="ECO:0007669"/>
    <property type="project" value="UniProtKB-UniRule"/>
</dbReference>
<sequence>MRRIRTSCSHFGSTKMPVTTTDGVVALTHRGSGASAHVHLYGATVTSFVPKAGAEDLLFLSTRAALNGSKPIRGGIPLVFPQFGAGLVPSTLPSHGFARTSKWSLVESEDLEASTSATFALSTAKGELAAWPHAVRLVYIVTIAQHQLTTALHITNTDTDEWSCQALLHTYLRVAAPPSLTNDELPGVRVHGLKGSSYMSKVSNTTQIEDRDHVTIASETDSVYTDAPDTIIVQAGVGNTVRIEKRASLLGARALPSDAVVWNPWTEKAHGLGDFGDEEYPQMLCVEPGVVSRLQPIRPAETLVLKQVLTLAA</sequence>
<evidence type="ECO:0000256" key="2">
    <source>
        <dbReference type="ARBA" id="ARBA00005866"/>
    </source>
</evidence>
<evidence type="ECO:0000256" key="1">
    <source>
        <dbReference type="ARBA" id="ARBA00001096"/>
    </source>
</evidence>
<feature type="active site" evidence="6">
    <location>
        <position position="169"/>
    </location>
</feature>
<keyword evidence="4 5" id="KW-0413">Isomerase</keyword>
<dbReference type="InterPro" id="IPR008183">
    <property type="entry name" value="Aldose_1/G6P_1-epimerase"/>
</dbReference>
<dbReference type="GO" id="GO:0005975">
    <property type="term" value="P:carbohydrate metabolic process"/>
    <property type="evidence" value="ECO:0007669"/>
    <property type="project" value="InterPro"/>
</dbReference>
<dbReference type="SUPFAM" id="SSF74650">
    <property type="entry name" value="Galactose mutarotase-like"/>
    <property type="match status" value="1"/>
</dbReference>
<dbReference type="GO" id="GO:0030246">
    <property type="term" value="F:carbohydrate binding"/>
    <property type="evidence" value="ECO:0007669"/>
    <property type="project" value="UniProtKB-UniRule"/>
</dbReference>
<dbReference type="STRING" id="1156394.T0QV69"/>
<dbReference type="VEuPathDB" id="FungiDB:SDRG_04261"/>
<dbReference type="Proteomes" id="UP000030762">
    <property type="component" value="Unassembled WGS sequence"/>
</dbReference>
<name>T0QV69_SAPDV</name>
<dbReference type="InterPro" id="IPR025532">
    <property type="entry name" value="G6P_1-epimerase"/>
</dbReference>
<dbReference type="GO" id="GO:0005737">
    <property type="term" value="C:cytoplasm"/>
    <property type="evidence" value="ECO:0007669"/>
    <property type="project" value="TreeGrafter"/>
</dbReference>
<dbReference type="CDD" id="cd09020">
    <property type="entry name" value="D-hex-6-P-epi_like"/>
    <property type="match status" value="1"/>
</dbReference>
<evidence type="ECO:0000313" key="8">
    <source>
        <dbReference type="Proteomes" id="UP000030762"/>
    </source>
</evidence>
<dbReference type="EMBL" id="JH767141">
    <property type="protein sequence ID" value="EQC38556.1"/>
    <property type="molecule type" value="Genomic_DNA"/>
</dbReference>